<reference evidence="2 3" key="1">
    <citation type="journal article" date="2021" name="Int. J. Syst. Evol. Microbiol.">
        <title>Steroidobacter gossypii sp. nov., isolated from soil of cotton cropping field.</title>
        <authorList>
            <person name="Huang R."/>
            <person name="Yang S."/>
            <person name="Zhen C."/>
            <person name="Liu W."/>
        </authorList>
    </citation>
    <scope>NUCLEOTIDE SEQUENCE [LARGE SCALE GENOMIC DNA]</scope>
    <source>
        <strain evidence="2 3">S1-65</strain>
    </source>
</reference>
<feature type="region of interest" description="Disordered" evidence="1">
    <location>
        <begin position="1"/>
        <end position="29"/>
    </location>
</feature>
<keyword evidence="3" id="KW-1185">Reference proteome</keyword>
<protein>
    <submittedName>
        <fullName evidence="2">SapC family protein</fullName>
    </submittedName>
</protein>
<gene>
    <name evidence="2" type="ORF">JM946_16640</name>
</gene>
<evidence type="ECO:0000256" key="1">
    <source>
        <dbReference type="SAM" id="MobiDB-lite"/>
    </source>
</evidence>
<dbReference type="RefSeq" id="WP_203168470.1">
    <property type="nucleotide sequence ID" value="NZ_JAEVLS010000003.1"/>
</dbReference>
<sequence>MKATDAAAEQTSQNPSLRGAASEPRSASSPLFYRQPVPLSSVTHASWRLKGGDVAYASDTNALPVMVGEFGAAAHSYPLVFAAKDASPVALVGLQQLNVFVSDGKWSEGHYIPAYVRRYPFVFIHVEDQDRFVLAVDAGSERIVRQGEEGVPLFDNGAPTDVTKQALEFCRAFTGEHRATSAFSAALRAQGLLTARHADVVMPNGRKLSLSGFEVVDAEKFAALPDAVVVEWHRKGWLRLVNLHLASLDRFTDLLSRQSARDSNVGAVAH</sequence>
<dbReference type="InterPro" id="IPR010836">
    <property type="entry name" value="SapC"/>
</dbReference>
<accession>A0ABS1WZG7</accession>
<name>A0ABS1WZG7_9GAMM</name>
<organism evidence="2 3">
    <name type="scientific">Steroidobacter gossypii</name>
    <dbReference type="NCBI Taxonomy" id="2805490"/>
    <lineage>
        <taxon>Bacteria</taxon>
        <taxon>Pseudomonadati</taxon>
        <taxon>Pseudomonadota</taxon>
        <taxon>Gammaproteobacteria</taxon>
        <taxon>Steroidobacterales</taxon>
        <taxon>Steroidobacteraceae</taxon>
        <taxon>Steroidobacter</taxon>
    </lineage>
</organism>
<dbReference type="Proteomes" id="UP000661077">
    <property type="component" value="Unassembled WGS sequence"/>
</dbReference>
<comment type="caution">
    <text evidence="2">The sequence shown here is derived from an EMBL/GenBank/DDBJ whole genome shotgun (WGS) entry which is preliminary data.</text>
</comment>
<dbReference type="Pfam" id="PF07277">
    <property type="entry name" value="SapC"/>
    <property type="match status" value="1"/>
</dbReference>
<evidence type="ECO:0000313" key="2">
    <source>
        <dbReference type="EMBL" id="MBM0106364.1"/>
    </source>
</evidence>
<evidence type="ECO:0000313" key="3">
    <source>
        <dbReference type="Proteomes" id="UP000661077"/>
    </source>
</evidence>
<dbReference type="EMBL" id="JAEVLS010000003">
    <property type="protein sequence ID" value="MBM0106364.1"/>
    <property type="molecule type" value="Genomic_DNA"/>
</dbReference>
<proteinExistence type="predicted"/>